<proteinExistence type="inferred from homology"/>
<dbReference type="InterPro" id="IPR017961">
    <property type="entry name" value="DNA_pol_Y-fam_little_finger"/>
</dbReference>
<evidence type="ECO:0000256" key="11">
    <source>
        <dbReference type="ARBA" id="ARBA00022932"/>
    </source>
</evidence>
<feature type="active site" evidence="15">
    <location>
        <position position="108"/>
    </location>
</feature>
<dbReference type="Pfam" id="PF11799">
    <property type="entry name" value="IMS_C"/>
    <property type="match status" value="1"/>
</dbReference>
<evidence type="ECO:0000256" key="9">
    <source>
        <dbReference type="ARBA" id="ARBA00022763"/>
    </source>
</evidence>
<dbReference type="Pfam" id="PF21999">
    <property type="entry name" value="IMS_HHH_1"/>
    <property type="match status" value="1"/>
</dbReference>
<keyword evidence="9 15" id="KW-0227">DNA damage</keyword>
<evidence type="ECO:0000313" key="18">
    <source>
        <dbReference type="Proteomes" id="UP000565078"/>
    </source>
</evidence>
<dbReference type="InterPro" id="IPR022880">
    <property type="entry name" value="DNApol_IV"/>
</dbReference>
<keyword evidence="8 15" id="KW-0479">Metal-binding</keyword>
<evidence type="ECO:0000256" key="13">
    <source>
        <dbReference type="ARBA" id="ARBA00023204"/>
    </source>
</evidence>
<dbReference type="PANTHER" id="PTHR11076:SF33">
    <property type="entry name" value="DNA POLYMERASE KAPPA"/>
    <property type="match status" value="1"/>
</dbReference>
<dbReference type="Gene3D" id="1.10.150.20">
    <property type="entry name" value="5' to 3' exonuclease, C-terminal subdomain"/>
    <property type="match status" value="1"/>
</dbReference>
<comment type="cofactor">
    <cofactor evidence="15">
        <name>Mg(2+)</name>
        <dbReference type="ChEBI" id="CHEBI:18420"/>
    </cofactor>
    <text evidence="15">Binds 2 magnesium ions per subunit.</text>
</comment>
<dbReference type="InterPro" id="IPR043128">
    <property type="entry name" value="Rev_trsase/Diguanyl_cyclase"/>
</dbReference>
<evidence type="ECO:0000256" key="3">
    <source>
        <dbReference type="ARBA" id="ARBA00022457"/>
    </source>
</evidence>
<comment type="subcellular location">
    <subcellularLocation>
        <location evidence="1 15">Cytoplasm</location>
    </subcellularLocation>
</comment>
<dbReference type="InterPro" id="IPR053848">
    <property type="entry name" value="IMS_HHH_1"/>
</dbReference>
<gene>
    <name evidence="15" type="primary">dbh</name>
    <name evidence="17" type="ORF">HA254_01010</name>
</gene>
<evidence type="ECO:0000259" key="16">
    <source>
        <dbReference type="PROSITE" id="PS50173"/>
    </source>
</evidence>
<evidence type="ECO:0000256" key="5">
    <source>
        <dbReference type="ARBA" id="ARBA00022679"/>
    </source>
</evidence>
<evidence type="ECO:0000256" key="2">
    <source>
        <dbReference type="ARBA" id="ARBA00010945"/>
    </source>
</evidence>
<evidence type="ECO:0000256" key="8">
    <source>
        <dbReference type="ARBA" id="ARBA00022723"/>
    </source>
</evidence>
<comment type="similarity">
    <text evidence="2 15">Belongs to the DNA polymerase type-Y family.</text>
</comment>
<protein>
    <recommendedName>
        <fullName evidence="15">DNA polymerase IV</fullName>
        <shortName evidence="15">Pol IV</shortName>
        <ecNumber evidence="15">2.7.7.7</ecNumber>
    </recommendedName>
</protein>
<evidence type="ECO:0000256" key="7">
    <source>
        <dbReference type="ARBA" id="ARBA00022705"/>
    </source>
</evidence>
<dbReference type="PANTHER" id="PTHR11076">
    <property type="entry name" value="DNA REPAIR POLYMERASE UMUC / TRANSFERASE FAMILY MEMBER"/>
    <property type="match status" value="1"/>
</dbReference>
<dbReference type="GO" id="GO:0003887">
    <property type="term" value="F:DNA-directed DNA polymerase activity"/>
    <property type="evidence" value="ECO:0007669"/>
    <property type="project" value="UniProtKB-UniRule"/>
</dbReference>
<dbReference type="SUPFAM" id="SSF56672">
    <property type="entry name" value="DNA/RNA polymerases"/>
    <property type="match status" value="1"/>
</dbReference>
<sequence>MNRIIMHIDLDYFYAQLEELRNPQLAQKPLVVCMYSGRTLDSGAVASANYAARQLGVHAGMPIIYAKKKAPAAAFLPADRPHYEDVSGRIMALFAGFADRFEQESIDEASLDVSAKCAGSYVEAKKLAEKIKWKLHEDERLSCSVGVGPNKLIAKMAAGHRKPDGLVVVSSIEVKDFLRSKAIADLHGVGEKTAGALAQKGIKTIVQLAAAPVSELQESFGEKRGLLLHEHALGIDNDPVEEKAARQISRIVTLRENSSDPNAIAVHCSPLAADIARKAKDANVLFRTITILLVSDRIENITRSTTLPGPSQSEVDISDSCRGLLGEFFEKNSQFVCRRFGIRVSNFEEPKAQKRIFEY</sequence>
<dbReference type="EMBL" id="DUGC01000021">
    <property type="protein sequence ID" value="HIH09229.1"/>
    <property type="molecule type" value="Genomic_DNA"/>
</dbReference>
<name>A0A7J4IY96_9ARCH</name>
<dbReference type="InterPro" id="IPR043502">
    <property type="entry name" value="DNA/RNA_pol_sf"/>
</dbReference>
<evidence type="ECO:0000256" key="14">
    <source>
        <dbReference type="ARBA" id="ARBA00049244"/>
    </source>
</evidence>
<comment type="caution">
    <text evidence="17">The sequence shown here is derived from an EMBL/GenBank/DDBJ whole genome shotgun (WGS) entry which is preliminary data.</text>
</comment>
<evidence type="ECO:0000256" key="1">
    <source>
        <dbReference type="ARBA" id="ARBA00004496"/>
    </source>
</evidence>
<evidence type="ECO:0000313" key="17">
    <source>
        <dbReference type="EMBL" id="HIH09229.1"/>
    </source>
</evidence>
<keyword evidence="6 15" id="KW-0548">Nucleotidyltransferase</keyword>
<dbReference type="PROSITE" id="PS50173">
    <property type="entry name" value="UMUC"/>
    <property type="match status" value="1"/>
</dbReference>
<dbReference type="PROSITE" id="PS50890">
    <property type="entry name" value="PUA"/>
    <property type="match status" value="1"/>
</dbReference>
<dbReference type="HAMAP" id="MF_01113">
    <property type="entry name" value="DNApol_IV"/>
    <property type="match status" value="1"/>
</dbReference>
<keyword evidence="5 15" id="KW-0808">Transferase</keyword>
<feature type="domain" description="UmuC" evidence="16">
    <location>
        <begin position="5"/>
        <end position="190"/>
    </location>
</feature>
<dbReference type="InterPro" id="IPR050116">
    <property type="entry name" value="DNA_polymerase-Y"/>
</dbReference>
<dbReference type="SUPFAM" id="SSF100879">
    <property type="entry name" value="Lesion bypass DNA polymerase (Y-family), little finger domain"/>
    <property type="match status" value="1"/>
</dbReference>
<feature type="binding site" evidence="15">
    <location>
        <position position="107"/>
    </location>
    <ligand>
        <name>Mg(2+)</name>
        <dbReference type="ChEBI" id="CHEBI:18420"/>
    </ligand>
</feature>
<evidence type="ECO:0000256" key="12">
    <source>
        <dbReference type="ARBA" id="ARBA00023125"/>
    </source>
</evidence>
<keyword evidence="13 15" id="KW-0234">DNA repair</keyword>
<reference evidence="18" key="1">
    <citation type="journal article" date="2020" name="bioRxiv">
        <title>A rank-normalized archaeal taxonomy based on genome phylogeny resolves widespread incomplete and uneven classifications.</title>
        <authorList>
            <person name="Rinke C."/>
            <person name="Chuvochina M."/>
            <person name="Mussig A.J."/>
            <person name="Chaumeil P.-A."/>
            <person name="Waite D.W."/>
            <person name="Whitman W.B."/>
            <person name="Parks D.H."/>
            <person name="Hugenholtz P."/>
        </authorList>
    </citation>
    <scope>NUCLEOTIDE SEQUENCE [LARGE SCALE GENOMIC DNA]</scope>
</reference>
<comment type="function">
    <text evidence="15">Poorly processive, error-prone DNA polymerase involved in untargeted mutagenesis. Copies undamaged DNA at stalled replication forks, which arise in vivo from mismatched or misaligned primer ends. These misaligned primers can be extended by PolIV. Exhibits no 3'-5' exonuclease (proofreading) activity. May be involved in translesional synthesis.</text>
</comment>
<dbReference type="Pfam" id="PF00817">
    <property type="entry name" value="IMS"/>
    <property type="match status" value="1"/>
</dbReference>
<dbReference type="Gene3D" id="3.40.1170.60">
    <property type="match status" value="1"/>
</dbReference>
<keyword evidence="4 15" id="KW-0963">Cytoplasm</keyword>
<evidence type="ECO:0000256" key="4">
    <source>
        <dbReference type="ARBA" id="ARBA00022490"/>
    </source>
</evidence>
<dbReference type="Gene3D" id="3.30.70.270">
    <property type="match status" value="1"/>
</dbReference>
<feature type="site" description="Substrate discrimination" evidence="15">
    <location>
        <position position="14"/>
    </location>
</feature>
<evidence type="ECO:0000256" key="15">
    <source>
        <dbReference type="HAMAP-Rule" id="MF_01113"/>
    </source>
</evidence>
<keyword evidence="7 15" id="KW-0235">DNA replication</keyword>
<organism evidence="17 18">
    <name type="scientific">Candidatus Iainarchaeum sp</name>
    <dbReference type="NCBI Taxonomy" id="3101447"/>
    <lineage>
        <taxon>Archaea</taxon>
        <taxon>Candidatus Iainarchaeota</taxon>
        <taxon>Candidatus Iainarchaeia</taxon>
        <taxon>Candidatus Iainarchaeales</taxon>
        <taxon>Candidatus Iainarchaeaceae</taxon>
        <taxon>Candidatus Iainarchaeum</taxon>
    </lineage>
</organism>
<keyword evidence="10 15" id="KW-0460">Magnesium</keyword>
<dbReference type="InterPro" id="IPR001126">
    <property type="entry name" value="UmuC"/>
</dbReference>
<dbReference type="CDD" id="cd03586">
    <property type="entry name" value="PolY_Pol_IV_kappa"/>
    <property type="match status" value="1"/>
</dbReference>
<keyword evidence="12 15" id="KW-0238">DNA-binding</keyword>
<dbReference type="EC" id="2.7.7.7" evidence="15"/>
<dbReference type="AlphaFoldDB" id="A0A7J4IY96"/>
<comment type="subunit">
    <text evidence="15">Monomer.</text>
</comment>
<dbReference type="GO" id="GO:0042276">
    <property type="term" value="P:error-prone translesion synthesis"/>
    <property type="evidence" value="ECO:0007669"/>
    <property type="project" value="TreeGrafter"/>
</dbReference>
<dbReference type="GO" id="GO:0006281">
    <property type="term" value="P:DNA repair"/>
    <property type="evidence" value="ECO:0007669"/>
    <property type="project" value="UniProtKB-UniRule"/>
</dbReference>
<accession>A0A7J4IY96</accession>
<dbReference type="GO" id="GO:0003684">
    <property type="term" value="F:damaged DNA binding"/>
    <property type="evidence" value="ECO:0007669"/>
    <property type="project" value="InterPro"/>
</dbReference>
<dbReference type="InterPro" id="IPR036775">
    <property type="entry name" value="DNA_pol_Y-fam_lit_finger_sf"/>
</dbReference>
<feature type="binding site" evidence="15">
    <location>
        <position position="9"/>
    </location>
    <ligand>
        <name>Mg(2+)</name>
        <dbReference type="ChEBI" id="CHEBI:18420"/>
    </ligand>
</feature>
<dbReference type="GO" id="GO:0006261">
    <property type="term" value="P:DNA-templated DNA replication"/>
    <property type="evidence" value="ECO:0007669"/>
    <property type="project" value="UniProtKB-UniRule"/>
</dbReference>
<dbReference type="Proteomes" id="UP000565078">
    <property type="component" value="Unassembled WGS sequence"/>
</dbReference>
<dbReference type="Gene3D" id="3.30.1490.100">
    <property type="entry name" value="DNA polymerase, Y-family, little finger domain"/>
    <property type="match status" value="1"/>
</dbReference>
<evidence type="ECO:0000256" key="10">
    <source>
        <dbReference type="ARBA" id="ARBA00022842"/>
    </source>
</evidence>
<evidence type="ECO:0000256" key="6">
    <source>
        <dbReference type="ARBA" id="ARBA00022695"/>
    </source>
</evidence>
<keyword evidence="11 15" id="KW-0239">DNA-directed DNA polymerase</keyword>
<comment type="catalytic activity">
    <reaction evidence="14 15">
        <text>DNA(n) + a 2'-deoxyribonucleoside 5'-triphosphate = DNA(n+1) + diphosphate</text>
        <dbReference type="Rhea" id="RHEA:22508"/>
        <dbReference type="Rhea" id="RHEA-COMP:17339"/>
        <dbReference type="Rhea" id="RHEA-COMP:17340"/>
        <dbReference type="ChEBI" id="CHEBI:33019"/>
        <dbReference type="ChEBI" id="CHEBI:61560"/>
        <dbReference type="ChEBI" id="CHEBI:173112"/>
        <dbReference type="EC" id="2.7.7.7"/>
    </reaction>
</comment>
<keyword evidence="3 15" id="KW-0515">Mutator protein</keyword>
<dbReference type="GO" id="GO:0005737">
    <property type="term" value="C:cytoplasm"/>
    <property type="evidence" value="ECO:0007669"/>
    <property type="project" value="UniProtKB-SubCell"/>
</dbReference>
<dbReference type="GO" id="GO:0000287">
    <property type="term" value="F:magnesium ion binding"/>
    <property type="evidence" value="ECO:0007669"/>
    <property type="project" value="UniProtKB-UniRule"/>
</dbReference>